<evidence type="ECO:0000256" key="5">
    <source>
        <dbReference type="SAM" id="SignalP"/>
    </source>
</evidence>
<dbReference type="EMBL" id="JAUQTA010000001">
    <property type="protein sequence ID" value="MDO7868323.1"/>
    <property type="molecule type" value="Genomic_DNA"/>
</dbReference>
<dbReference type="RefSeq" id="WP_305027697.1">
    <property type="nucleotide sequence ID" value="NZ_JAUQTA010000001.1"/>
</dbReference>
<dbReference type="Proteomes" id="UP001233314">
    <property type="component" value="Unassembled WGS sequence"/>
</dbReference>
<dbReference type="PROSITE" id="PS00149">
    <property type="entry name" value="SULFATASE_2"/>
    <property type="match status" value="1"/>
</dbReference>
<dbReference type="Gene3D" id="3.40.720.10">
    <property type="entry name" value="Alkaline Phosphatase, subunit A"/>
    <property type="match status" value="1"/>
</dbReference>
<evidence type="ECO:0000256" key="2">
    <source>
        <dbReference type="ARBA" id="ARBA00022729"/>
    </source>
</evidence>
<evidence type="ECO:0000313" key="8">
    <source>
        <dbReference type="Proteomes" id="UP001233314"/>
    </source>
</evidence>
<keyword evidence="3" id="KW-0378">Hydrolase</keyword>
<proteinExistence type="inferred from homology"/>
<evidence type="ECO:0000259" key="6">
    <source>
        <dbReference type="Pfam" id="PF00884"/>
    </source>
</evidence>
<gene>
    <name evidence="7" type="ORF">Q5722_08065</name>
</gene>
<feature type="chain" id="PRO_5045412411" evidence="5">
    <location>
        <begin position="23"/>
        <end position="540"/>
    </location>
</feature>
<evidence type="ECO:0000256" key="1">
    <source>
        <dbReference type="ARBA" id="ARBA00008779"/>
    </source>
</evidence>
<keyword evidence="4" id="KW-0325">Glycoprotein</keyword>
<dbReference type="PANTHER" id="PTHR43108:SF8">
    <property type="entry name" value="SD21168P"/>
    <property type="match status" value="1"/>
</dbReference>
<evidence type="ECO:0000256" key="3">
    <source>
        <dbReference type="ARBA" id="ARBA00022801"/>
    </source>
</evidence>
<evidence type="ECO:0000256" key="4">
    <source>
        <dbReference type="ARBA" id="ARBA00023180"/>
    </source>
</evidence>
<keyword evidence="2 5" id="KW-0732">Signal</keyword>
<dbReference type="Pfam" id="PF00884">
    <property type="entry name" value="Sulfatase"/>
    <property type="match status" value="1"/>
</dbReference>
<organism evidence="7 8">
    <name type="scientific">Nocardioides jiangxiensis</name>
    <dbReference type="NCBI Taxonomy" id="3064524"/>
    <lineage>
        <taxon>Bacteria</taxon>
        <taxon>Bacillati</taxon>
        <taxon>Actinomycetota</taxon>
        <taxon>Actinomycetes</taxon>
        <taxon>Propionibacteriales</taxon>
        <taxon>Nocardioidaceae</taxon>
        <taxon>Nocardioides</taxon>
    </lineage>
</organism>
<dbReference type="PANTHER" id="PTHR43108">
    <property type="entry name" value="N-ACETYLGLUCOSAMINE-6-SULFATASE FAMILY MEMBER"/>
    <property type="match status" value="1"/>
</dbReference>
<comment type="caution">
    <text evidence="7">The sequence shown here is derived from an EMBL/GenBank/DDBJ whole genome shotgun (WGS) entry which is preliminary data.</text>
</comment>
<dbReference type="SUPFAM" id="SSF53649">
    <property type="entry name" value="Alkaline phosphatase-like"/>
    <property type="match status" value="1"/>
</dbReference>
<protein>
    <submittedName>
        <fullName evidence="7">Sulfatase-like hydrolase/transferase</fullName>
    </submittedName>
</protein>
<reference evidence="7 8" key="1">
    <citation type="submission" date="2023-07" db="EMBL/GenBank/DDBJ databases">
        <title>Nocardioides sp. nov WY-20 isolated from soil.</title>
        <authorList>
            <person name="Liu B."/>
            <person name="Wan Y."/>
        </authorList>
    </citation>
    <scope>NUCLEOTIDE SEQUENCE [LARGE SCALE GENOMIC DNA]</scope>
    <source>
        <strain evidence="7 8">WY-20</strain>
    </source>
</reference>
<keyword evidence="8" id="KW-1185">Reference proteome</keyword>
<dbReference type="InterPro" id="IPR024607">
    <property type="entry name" value="Sulfatase_CS"/>
</dbReference>
<dbReference type="InterPro" id="IPR000917">
    <property type="entry name" value="Sulfatase_N"/>
</dbReference>
<feature type="domain" description="Sulfatase N-terminal" evidence="6">
    <location>
        <begin position="40"/>
        <end position="401"/>
    </location>
</feature>
<name>A0ABT9B5B5_9ACTN</name>
<accession>A0ABT9B5B5</accession>
<evidence type="ECO:0000313" key="7">
    <source>
        <dbReference type="EMBL" id="MDO7868323.1"/>
    </source>
</evidence>
<feature type="signal peptide" evidence="5">
    <location>
        <begin position="1"/>
        <end position="22"/>
    </location>
</feature>
<sequence length="540" mass="59701">MKRRSSLIALVAALAVAVPTVAAINHETPARAAVARAGAPNVLVVMTDDMRYDDVKYMPNLRKFLGTRGTDFRNMFAPTPLCCPNRASFLTGKYAHNHHVWWHDEPWGYGAFDDRHTIGGALQAAGYRTGYVGKYLNGYGRMRPKADPTHKPSTYVPAGWDEWRGTPDATSLPESDPRAGSTYRYFDTTVNVNGRLVGHQGVYNSRLLVTEGVKLIDSFNGGSKPWYLMINSLAPHHGGPVEKDDPYLVTPARPTWVKGKFNQEIQRGPGVPRSGEPEADVRDKARITSSKEPFGARERNAVRNEARQRAETLYVLDKQLQRVWDELARTGQLKNTVIAFTSDNGYMEGEHRWQSGKLIGFDSSYRVPLLVAGPGIPAGARQYSPVTTIDLTASILDWTGAHLDGVDGRSFVPDIGTSVGWDRAVGYEAHIPNIHNTQPTVFTDARQAIGVRTGRYFYVKYANGQSELFDLQRDPLELRSVTNAPAYAGVKRELEVAWKAFKDCHGVACVVPLPPDLRTTAAQDAAIRKGLATETARYYG</sequence>
<dbReference type="InterPro" id="IPR017850">
    <property type="entry name" value="Alkaline_phosphatase_core_sf"/>
</dbReference>
<comment type="similarity">
    <text evidence="1">Belongs to the sulfatase family.</text>
</comment>